<dbReference type="STRING" id="77044.A0A1W2TMD3"/>
<gene>
    <name evidence="2" type="ORF">SAMD00023353_3800130</name>
</gene>
<evidence type="ECO:0000313" key="3">
    <source>
        <dbReference type="Proteomes" id="UP000054516"/>
    </source>
</evidence>
<dbReference type="OrthoDB" id="5389296at2759"/>
<feature type="compositionally biased region" description="Polar residues" evidence="1">
    <location>
        <begin position="38"/>
        <end position="64"/>
    </location>
</feature>
<protein>
    <submittedName>
        <fullName evidence="2">Uncharacterized protein</fullName>
    </submittedName>
</protein>
<sequence>MAPPPATPTPHRFLVPKRSQPHSETPKPALTPKPAFQPSGQQFQATPRFSLHSTPRPAPSSSLTPFRHRGTGRDVMIDSSPPPPPGTCHVDSDGDSRGGHDGHDANHHMRVGKKFDQLSTDYEHDSVIDEQDEVQESSPARGGHHGEHYSGNEGGRVKRRRISASPSIEEPSSLPEIEYNLDIEMGDPVLDTESSSPESSALENDMDSDKETPEDDTEISRGEPPRYQEKKSPKAHQPTFHKAPRFKPPEIPEGAPHPEPLPDAFSPRRRGTTYLPGGLAAELRDWLVDVEAGIHSGPAIGPAIGPSVKRDEEWVARIRVDSLHGENGSARGMTLVLGRQLLGKGGRTGGDGHPEGEDGGTAEVLGPNTIRLILAGPGRLSGLGVGNEVRPGALLGIARPTWEVPLDGLGRWGVACDWVVLH</sequence>
<dbReference type="Proteomes" id="UP000054516">
    <property type="component" value="Unassembled WGS sequence"/>
</dbReference>
<dbReference type="AlphaFoldDB" id="A0A1W2TMD3"/>
<keyword evidence="3" id="KW-1185">Reference proteome</keyword>
<feature type="compositionally biased region" description="Pro residues" evidence="1">
    <location>
        <begin position="249"/>
        <end position="261"/>
    </location>
</feature>
<organism evidence="2">
    <name type="scientific">Rosellinia necatrix</name>
    <name type="common">White root-rot fungus</name>
    <dbReference type="NCBI Taxonomy" id="77044"/>
    <lineage>
        <taxon>Eukaryota</taxon>
        <taxon>Fungi</taxon>
        <taxon>Dikarya</taxon>
        <taxon>Ascomycota</taxon>
        <taxon>Pezizomycotina</taxon>
        <taxon>Sordariomycetes</taxon>
        <taxon>Xylariomycetidae</taxon>
        <taxon>Xylariales</taxon>
        <taxon>Xylariaceae</taxon>
        <taxon>Rosellinia</taxon>
    </lineage>
</organism>
<feature type="compositionally biased region" description="Basic and acidic residues" evidence="1">
    <location>
        <begin position="218"/>
        <end position="232"/>
    </location>
</feature>
<feature type="compositionally biased region" description="Acidic residues" evidence="1">
    <location>
        <begin position="204"/>
        <end position="217"/>
    </location>
</feature>
<feature type="compositionally biased region" description="Polar residues" evidence="1">
    <location>
        <begin position="192"/>
        <end position="202"/>
    </location>
</feature>
<dbReference type="EMBL" id="DF977483">
    <property type="protein sequence ID" value="GAP89498.1"/>
    <property type="molecule type" value="Genomic_DNA"/>
</dbReference>
<evidence type="ECO:0000256" key="1">
    <source>
        <dbReference type="SAM" id="MobiDB-lite"/>
    </source>
</evidence>
<reference evidence="2" key="1">
    <citation type="submission" date="2016-03" db="EMBL/GenBank/DDBJ databases">
        <title>Draft genome sequence of Rosellinia necatrix.</title>
        <authorList>
            <person name="Kanematsu S."/>
        </authorList>
    </citation>
    <scope>NUCLEOTIDE SEQUENCE [LARGE SCALE GENOMIC DNA]</scope>
    <source>
        <strain evidence="2">W97</strain>
    </source>
</reference>
<accession>A0A1W2TMD3</accession>
<feature type="region of interest" description="Disordered" evidence="1">
    <location>
        <begin position="1"/>
        <end position="270"/>
    </location>
</feature>
<proteinExistence type="predicted"/>
<feature type="compositionally biased region" description="Basic and acidic residues" evidence="1">
    <location>
        <begin position="90"/>
        <end position="127"/>
    </location>
</feature>
<evidence type="ECO:0000313" key="2">
    <source>
        <dbReference type="EMBL" id="GAP89498.1"/>
    </source>
</evidence>
<dbReference type="OMA" id="EQFSPHR"/>
<name>A0A1W2TMD3_ROSNE</name>
<feature type="compositionally biased region" description="Low complexity" evidence="1">
    <location>
        <begin position="163"/>
        <end position="178"/>
    </location>
</feature>